<comment type="caution">
    <text evidence="6">The sequence shown here is derived from an EMBL/GenBank/DDBJ whole genome shotgun (WGS) entry which is preliminary data.</text>
</comment>
<dbReference type="RefSeq" id="WP_270045814.1">
    <property type="nucleotide sequence ID" value="NZ_JAPDOD010000069.1"/>
</dbReference>
<dbReference type="Proteomes" id="UP001149140">
    <property type="component" value="Unassembled WGS sequence"/>
</dbReference>
<dbReference type="PANTHER" id="PTHR14226:SF57">
    <property type="entry name" value="BLR7027 PROTEIN"/>
    <property type="match status" value="1"/>
</dbReference>
<accession>A0A9X3N3G2</accession>
<feature type="short sequence motif" description="GXSXG" evidence="4">
    <location>
        <begin position="41"/>
        <end position="45"/>
    </location>
</feature>
<evidence type="ECO:0000256" key="4">
    <source>
        <dbReference type="PROSITE-ProRule" id="PRU01161"/>
    </source>
</evidence>
<sequence length="390" mass="41696">MSQSIALVLAGGGARGAYEAGVLSVILPALPEAERPNIIVGASVGAVNGAYLAASDGDLDLKAGRALWEEITWGDVLATPSLRDLDRIARAALTFTGLLSLDVPSLLDATPLKHTLERLIPFEAIGRQVDEGRLISAAVVATSALTGRSVVFHQGGTPEAVRDHKRGIDYVPTILNEQHVRASSAIPAAFPAVEVTDGPAAGWYFDGGTRLNAPIKPALSLGAERVIVVGLNSIAPGGDRIAGPDRPDVFAGASHIIDALLTDPLVEDIQTLTTINELVGERRTTDYRKVPYIFIAPPERDTIGRIARQVFRRFYGGVFHAHRSPQLAFLGRLMAAGADPLHGELLSYLFFAPEFAHALIERGRADAQGWLDESHDEGLWDTGPLGRRKR</sequence>
<dbReference type="InterPro" id="IPR002641">
    <property type="entry name" value="PNPLA_dom"/>
</dbReference>
<evidence type="ECO:0000256" key="2">
    <source>
        <dbReference type="ARBA" id="ARBA00022963"/>
    </source>
</evidence>
<dbReference type="Gene3D" id="3.40.1090.10">
    <property type="entry name" value="Cytosolic phospholipase A2 catalytic domain"/>
    <property type="match status" value="2"/>
</dbReference>
<organism evidence="6 7">
    <name type="scientific">Solirubrobacter ginsenosidimutans</name>
    <dbReference type="NCBI Taxonomy" id="490573"/>
    <lineage>
        <taxon>Bacteria</taxon>
        <taxon>Bacillati</taxon>
        <taxon>Actinomycetota</taxon>
        <taxon>Thermoleophilia</taxon>
        <taxon>Solirubrobacterales</taxon>
        <taxon>Solirubrobacteraceae</taxon>
        <taxon>Solirubrobacter</taxon>
    </lineage>
</organism>
<protein>
    <submittedName>
        <fullName evidence="6">Patatin-like phospholipase family protein</fullName>
    </submittedName>
</protein>
<feature type="domain" description="PNPLA" evidence="5">
    <location>
        <begin position="7"/>
        <end position="219"/>
    </location>
</feature>
<dbReference type="GO" id="GO:0016042">
    <property type="term" value="P:lipid catabolic process"/>
    <property type="evidence" value="ECO:0007669"/>
    <property type="project" value="UniProtKB-UniRule"/>
</dbReference>
<proteinExistence type="predicted"/>
<reference evidence="6" key="1">
    <citation type="submission" date="2022-10" db="EMBL/GenBank/DDBJ databases">
        <title>The WGS of Solirubrobacter ginsenosidimutans DSM 21036.</title>
        <authorList>
            <person name="Jiang Z."/>
        </authorList>
    </citation>
    <scope>NUCLEOTIDE SEQUENCE</scope>
    <source>
        <strain evidence="6">DSM 21036</strain>
    </source>
</reference>
<dbReference type="SUPFAM" id="SSF52151">
    <property type="entry name" value="FabD/lysophospholipase-like"/>
    <property type="match status" value="1"/>
</dbReference>
<dbReference type="PROSITE" id="PS51635">
    <property type="entry name" value="PNPLA"/>
    <property type="match status" value="1"/>
</dbReference>
<keyword evidence="7" id="KW-1185">Reference proteome</keyword>
<keyword evidence="1 4" id="KW-0378">Hydrolase</keyword>
<evidence type="ECO:0000259" key="5">
    <source>
        <dbReference type="PROSITE" id="PS51635"/>
    </source>
</evidence>
<keyword evidence="2 4" id="KW-0442">Lipid degradation</keyword>
<dbReference type="PANTHER" id="PTHR14226">
    <property type="entry name" value="NEUROPATHY TARGET ESTERASE/SWISS CHEESE D.MELANOGASTER"/>
    <property type="match status" value="1"/>
</dbReference>
<dbReference type="GO" id="GO:0016787">
    <property type="term" value="F:hydrolase activity"/>
    <property type="evidence" value="ECO:0007669"/>
    <property type="project" value="UniProtKB-UniRule"/>
</dbReference>
<dbReference type="AlphaFoldDB" id="A0A9X3N3G2"/>
<evidence type="ECO:0000256" key="1">
    <source>
        <dbReference type="ARBA" id="ARBA00022801"/>
    </source>
</evidence>
<name>A0A9X3N3G2_9ACTN</name>
<feature type="short sequence motif" description="DGA/G" evidence="4">
    <location>
        <begin position="206"/>
        <end position="208"/>
    </location>
</feature>
<feature type="short sequence motif" description="GXGXXG" evidence="4">
    <location>
        <begin position="11"/>
        <end position="16"/>
    </location>
</feature>
<evidence type="ECO:0000256" key="3">
    <source>
        <dbReference type="ARBA" id="ARBA00023098"/>
    </source>
</evidence>
<dbReference type="Pfam" id="PF01734">
    <property type="entry name" value="Patatin"/>
    <property type="match status" value="1"/>
</dbReference>
<evidence type="ECO:0000313" key="7">
    <source>
        <dbReference type="Proteomes" id="UP001149140"/>
    </source>
</evidence>
<dbReference type="EMBL" id="JAPDOD010000069">
    <property type="protein sequence ID" value="MDA0166556.1"/>
    <property type="molecule type" value="Genomic_DNA"/>
</dbReference>
<gene>
    <name evidence="6" type="ORF">OM076_40205</name>
</gene>
<feature type="active site" description="Nucleophile" evidence="4">
    <location>
        <position position="43"/>
    </location>
</feature>
<feature type="active site" description="Proton acceptor" evidence="4">
    <location>
        <position position="206"/>
    </location>
</feature>
<dbReference type="InterPro" id="IPR016035">
    <property type="entry name" value="Acyl_Trfase/lysoPLipase"/>
</dbReference>
<evidence type="ECO:0000313" key="6">
    <source>
        <dbReference type="EMBL" id="MDA0166556.1"/>
    </source>
</evidence>
<dbReference type="InterPro" id="IPR050301">
    <property type="entry name" value="NTE"/>
</dbReference>
<keyword evidence="3 4" id="KW-0443">Lipid metabolism</keyword>